<dbReference type="InterPro" id="IPR045322">
    <property type="entry name" value="HECTD1/TRIP12-like"/>
</dbReference>
<dbReference type="UniPathway" id="UPA00143"/>
<dbReference type="PANTHER" id="PTHR45670">
    <property type="entry name" value="E3 UBIQUITIN-PROTEIN LIGASE TRIP12"/>
    <property type="match status" value="1"/>
</dbReference>
<protein>
    <recommendedName>
        <fullName evidence="2">E3 ubiquitin-protein ligase</fullName>
        <ecNumber evidence="2">2.3.2.26</ecNumber>
    </recommendedName>
</protein>
<name>B0X7Q0_CULQU</name>
<dbReference type="InParanoid" id="B0X7Q0"/>
<dbReference type="EnsemblMetazoa" id="CPIJ015085-RA">
    <property type="protein sequence ID" value="CPIJ015085-PA"/>
    <property type="gene ID" value="CPIJ015085"/>
</dbReference>
<dbReference type="GO" id="GO:0016874">
    <property type="term" value="F:ligase activity"/>
    <property type="evidence" value="ECO:0007669"/>
    <property type="project" value="UniProtKB-KW"/>
</dbReference>
<keyword evidence="3" id="KW-0436">Ligase</keyword>
<comment type="pathway">
    <text evidence="2">Protein modification; protein ubiquitination.</text>
</comment>
<dbReference type="VEuPathDB" id="VectorBase:CPIJ015085"/>
<dbReference type="KEGG" id="cqu:CpipJ_CPIJ015085"/>
<keyword evidence="2" id="KW-0833">Ubl conjugation pathway</keyword>
<dbReference type="VEuPathDB" id="VectorBase:CQUJHB003861"/>
<dbReference type="GO" id="GO:0043161">
    <property type="term" value="P:proteasome-mediated ubiquitin-dependent protein catabolic process"/>
    <property type="evidence" value="ECO:0007669"/>
    <property type="project" value="TreeGrafter"/>
</dbReference>
<evidence type="ECO:0000256" key="2">
    <source>
        <dbReference type="RuleBase" id="RU369009"/>
    </source>
</evidence>
<dbReference type="EMBL" id="DS232458">
    <property type="protein sequence ID" value="EDS42062.1"/>
    <property type="molecule type" value="Genomic_DNA"/>
</dbReference>
<evidence type="ECO:0000313" key="5">
    <source>
        <dbReference type="Proteomes" id="UP000002320"/>
    </source>
</evidence>
<gene>
    <name evidence="4" type="primary">6048809</name>
    <name evidence="3" type="ORF">CpipJ_CPIJ015085</name>
</gene>
<dbReference type="AlphaFoldDB" id="B0X7Q0"/>
<proteinExistence type="inferred from homology"/>
<sequence length="216" mass="23917">MGGGGPISPSSSTDLMALITACAASQMQMPPQQQQQQQVVAAVHQQQSQQKFGALRMDDGRQQQHGGLVDMASSPSKNDKNLKSILNVRIPGTFMSKKITNKLQKQIEDPLVLAIGSLPNPRHADQNELRIMVPGRGNLLKWTQHVTYLSSSKDYGYQSAELMPSGVNRGLRQTAAAFHCEVFPLNKQAAFPREEIRNMLCGEQIPEWTRENMAYT</sequence>
<dbReference type="VEuPathDB" id="VectorBase:CQUJHB002372"/>
<reference evidence="4" key="2">
    <citation type="submission" date="2021-02" db="UniProtKB">
        <authorList>
            <consortium name="EnsemblMetazoa"/>
        </authorList>
    </citation>
    <scope>IDENTIFICATION</scope>
    <source>
        <strain evidence="4">JHB</strain>
    </source>
</reference>
<reference evidence="3" key="1">
    <citation type="submission" date="2007-03" db="EMBL/GenBank/DDBJ databases">
        <title>Annotation of Culex pipiens quinquefasciatus.</title>
        <authorList>
            <consortium name="The Broad Institute Genome Sequencing Platform"/>
            <person name="Atkinson P.W."/>
            <person name="Hemingway J."/>
            <person name="Christensen B.M."/>
            <person name="Higgs S."/>
            <person name="Kodira C."/>
            <person name="Hannick L."/>
            <person name="Megy K."/>
            <person name="O'Leary S."/>
            <person name="Pearson M."/>
            <person name="Haas B.J."/>
            <person name="Mauceli E."/>
            <person name="Wortman J.R."/>
            <person name="Lee N.H."/>
            <person name="Guigo R."/>
            <person name="Stanke M."/>
            <person name="Alvarado L."/>
            <person name="Amedeo P."/>
            <person name="Antoine C.H."/>
            <person name="Arensburger P."/>
            <person name="Bidwell S.L."/>
            <person name="Crawford M."/>
            <person name="Camaro F."/>
            <person name="Devon K."/>
            <person name="Engels R."/>
            <person name="Hammond M."/>
            <person name="Howarth C."/>
            <person name="Koehrsen M."/>
            <person name="Lawson D."/>
            <person name="Montgomery P."/>
            <person name="Nene V."/>
            <person name="Nusbaum C."/>
            <person name="Puiu D."/>
            <person name="Romero-Severson J."/>
            <person name="Severson D.W."/>
            <person name="Shumway M."/>
            <person name="Sisk P."/>
            <person name="Stolte C."/>
            <person name="Zeng Q."/>
            <person name="Eisenstadt E."/>
            <person name="Fraser-Liggett C."/>
            <person name="Strausberg R."/>
            <person name="Galagan J."/>
            <person name="Birren B."/>
            <person name="Collins F.H."/>
        </authorList>
    </citation>
    <scope>NUCLEOTIDE SEQUENCE [LARGE SCALE GENOMIC DNA]</scope>
    <source>
        <strain evidence="3">JHB</strain>
    </source>
</reference>
<dbReference type="Proteomes" id="UP000002320">
    <property type="component" value="Unassembled WGS sequence"/>
</dbReference>
<dbReference type="EC" id="2.3.2.26" evidence="2"/>
<dbReference type="GO" id="GO:0061630">
    <property type="term" value="F:ubiquitin protein ligase activity"/>
    <property type="evidence" value="ECO:0007669"/>
    <property type="project" value="UniProtKB-UniRule"/>
</dbReference>
<dbReference type="HOGENOM" id="CLU_1278743_0_0_1"/>
<evidence type="ECO:0000256" key="1">
    <source>
        <dbReference type="ARBA" id="ARBA00022679"/>
    </source>
</evidence>
<dbReference type="PANTHER" id="PTHR45670:SF1">
    <property type="entry name" value="E3 UBIQUITIN-PROTEIN LIGASE HECTD1"/>
    <property type="match status" value="1"/>
</dbReference>
<keyword evidence="5" id="KW-1185">Reference proteome</keyword>
<keyword evidence="1 2" id="KW-0808">Transferase</keyword>
<comment type="function">
    <text evidence="2">E3 ubiquitin-protein ligase which accepts ubiquitin from an E2 ubiquitin-conjugating enzyme in the form of a thioester and then directly transfers the ubiquitin to targeted substrates.</text>
</comment>
<comment type="similarity">
    <text evidence="2">Belongs to the UPL family. K-HECT subfamily.</text>
</comment>
<evidence type="ECO:0000313" key="4">
    <source>
        <dbReference type="EnsemblMetazoa" id="CPIJ015085-PA"/>
    </source>
</evidence>
<dbReference type="eggNOG" id="KOG4276">
    <property type="taxonomic scope" value="Eukaryota"/>
</dbReference>
<accession>B0X7Q0</accession>
<dbReference type="GO" id="GO:0070534">
    <property type="term" value="P:protein K63-linked ubiquitination"/>
    <property type="evidence" value="ECO:0007669"/>
    <property type="project" value="TreeGrafter"/>
</dbReference>
<comment type="catalytic activity">
    <reaction evidence="2">
        <text>S-ubiquitinyl-[E2 ubiquitin-conjugating enzyme]-L-cysteine + [acceptor protein]-L-lysine = [E2 ubiquitin-conjugating enzyme]-L-cysteine + N(6)-ubiquitinyl-[acceptor protein]-L-lysine.</text>
        <dbReference type="EC" id="2.3.2.26"/>
    </reaction>
</comment>
<dbReference type="GO" id="GO:0016607">
    <property type="term" value="C:nuclear speck"/>
    <property type="evidence" value="ECO:0007669"/>
    <property type="project" value="TreeGrafter"/>
</dbReference>
<evidence type="ECO:0000313" key="3">
    <source>
        <dbReference type="EMBL" id="EDS42062.1"/>
    </source>
</evidence>
<organism>
    <name type="scientific">Culex quinquefasciatus</name>
    <name type="common">Southern house mosquito</name>
    <name type="synonym">Culex pungens</name>
    <dbReference type="NCBI Taxonomy" id="7176"/>
    <lineage>
        <taxon>Eukaryota</taxon>
        <taxon>Metazoa</taxon>
        <taxon>Ecdysozoa</taxon>
        <taxon>Arthropoda</taxon>
        <taxon>Hexapoda</taxon>
        <taxon>Insecta</taxon>
        <taxon>Pterygota</taxon>
        <taxon>Neoptera</taxon>
        <taxon>Endopterygota</taxon>
        <taxon>Diptera</taxon>
        <taxon>Nematocera</taxon>
        <taxon>Culicoidea</taxon>
        <taxon>Culicidae</taxon>
        <taxon>Culicinae</taxon>
        <taxon>Culicini</taxon>
        <taxon>Culex</taxon>
        <taxon>Culex</taxon>
    </lineage>
</organism>
<dbReference type="OrthoDB" id="412600at2759"/>